<name>A0A8J4VXI3_9ROSI</name>
<evidence type="ECO:0000313" key="2">
    <source>
        <dbReference type="Proteomes" id="UP000737018"/>
    </source>
</evidence>
<organism evidence="1 2">
    <name type="scientific">Castanea mollissima</name>
    <name type="common">Chinese chestnut</name>
    <dbReference type="NCBI Taxonomy" id="60419"/>
    <lineage>
        <taxon>Eukaryota</taxon>
        <taxon>Viridiplantae</taxon>
        <taxon>Streptophyta</taxon>
        <taxon>Embryophyta</taxon>
        <taxon>Tracheophyta</taxon>
        <taxon>Spermatophyta</taxon>
        <taxon>Magnoliopsida</taxon>
        <taxon>eudicotyledons</taxon>
        <taxon>Gunneridae</taxon>
        <taxon>Pentapetalae</taxon>
        <taxon>rosids</taxon>
        <taxon>fabids</taxon>
        <taxon>Fagales</taxon>
        <taxon>Fagaceae</taxon>
        <taxon>Castanea</taxon>
    </lineage>
</organism>
<gene>
    <name evidence="1" type="ORF">CMV_002456</name>
</gene>
<accession>A0A8J4VXI3</accession>
<evidence type="ECO:0000313" key="1">
    <source>
        <dbReference type="EMBL" id="KAF3974187.1"/>
    </source>
</evidence>
<keyword evidence="2" id="KW-1185">Reference proteome</keyword>
<sequence>MDLLSLKHTPKPQIHLLLFSSELHPATYAAAHSVSGASAAAPNLKVNHVDSTCGSSSLISLDLYPRKAQFIKFGKVEKKDVKSVEIEIGHSSPKAVKRINKPGGLD</sequence>
<dbReference type="AlphaFoldDB" id="A0A8J4VXI3"/>
<protein>
    <submittedName>
        <fullName evidence="1">Uncharacterized protein</fullName>
    </submittedName>
</protein>
<proteinExistence type="predicted"/>
<comment type="caution">
    <text evidence="1">The sequence shown here is derived from an EMBL/GenBank/DDBJ whole genome shotgun (WGS) entry which is preliminary data.</text>
</comment>
<reference evidence="1" key="1">
    <citation type="submission" date="2020-03" db="EMBL/GenBank/DDBJ databases">
        <title>Castanea mollissima Vanexum genome sequencing.</title>
        <authorList>
            <person name="Staton M."/>
        </authorList>
    </citation>
    <scope>NUCLEOTIDE SEQUENCE</scope>
    <source>
        <tissue evidence="1">Leaf</tissue>
    </source>
</reference>
<dbReference type="EMBL" id="JRKL02000176">
    <property type="protein sequence ID" value="KAF3974187.1"/>
    <property type="molecule type" value="Genomic_DNA"/>
</dbReference>
<dbReference type="Proteomes" id="UP000737018">
    <property type="component" value="Unassembled WGS sequence"/>
</dbReference>